<dbReference type="RefSeq" id="WP_121369024.1">
    <property type="nucleotide sequence ID" value="NZ_RBKS01000001.1"/>
</dbReference>
<protein>
    <recommendedName>
        <fullName evidence="4">Bacterial Ig domain-containing protein</fullName>
    </recommendedName>
</protein>
<gene>
    <name evidence="2" type="ORF">C8E83_1372</name>
</gene>
<dbReference type="Gene3D" id="2.60.40.10">
    <property type="entry name" value="Immunoglobulins"/>
    <property type="match status" value="1"/>
</dbReference>
<sequence length="138" mass="13803">MRNFTRASIITGAVLAAGALTFSASAANASAPVDTVSASTVAPVAPLPALSESGFTLLYPLGGVGDVEIVGLHAQPGATVTIVQDGTATVTAKADEKGGWHAVLPTRGFTIKARQLAISQSLGGQTSPVTNYTSPRLG</sequence>
<proteinExistence type="predicted"/>
<accession>A0A495IE29</accession>
<dbReference type="GO" id="GO:0005975">
    <property type="term" value="P:carbohydrate metabolic process"/>
    <property type="evidence" value="ECO:0007669"/>
    <property type="project" value="UniProtKB-ARBA"/>
</dbReference>
<name>A0A495IE29_9MICO</name>
<feature type="chain" id="PRO_5019748112" description="Bacterial Ig domain-containing protein" evidence="1">
    <location>
        <begin position="27"/>
        <end position="138"/>
    </location>
</feature>
<feature type="signal peptide" evidence="1">
    <location>
        <begin position="1"/>
        <end position="26"/>
    </location>
</feature>
<keyword evidence="3" id="KW-1185">Reference proteome</keyword>
<reference evidence="2 3" key="1">
    <citation type="submission" date="2018-10" db="EMBL/GenBank/DDBJ databases">
        <title>Sequencing the genomes of 1000 actinobacteria strains.</title>
        <authorList>
            <person name="Klenk H.-P."/>
        </authorList>
    </citation>
    <scope>NUCLEOTIDE SEQUENCE [LARGE SCALE GENOMIC DNA]</scope>
    <source>
        <strain evidence="2 3">DSM 17894</strain>
    </source>
</reference>
<evidence type="ECO:0000313" key="2">
    <source>
        <dbReference type="EMBL" id="RKR74263.1"/>
    </source>
</evidence>
<dbReference type="EMBL" id="RBKS01000001">
    <property type="protein sequence ID" value="RKR74263.1"/>
    <property type="molecule type" value="Genomic_DNA"/>
</dbReference>
<dbReference type="InterPro" id="IPR013783">
    <property type="entry name" value="Ig-like_fold"/>
</dbReference>
<comment type="caution">
    <text evidence="2">The sequence shown here is derived from an EMBL/GenBank/DDBJ whole genome shotgun (WGS) entry which is preliminary data.</text>
</comment>
<dbReference type="Proteomes" id="UP000280008">
    <property type="component" value="Unassembled WGS sequence"/>
</dbReference>
<dbReference type="AlphaFoldDB" id="A0A495IE29"/>
<evidence type="ECO:0000256" key="1">
    <source>
        <dbReference type="SAM" id="SignalP"/>
    </source>
</evidence>
<evidence type="ECO:0008006" key="4">
    <source>
        <dbReference type="Google" id="ProtNLM"/>
    </source>
</evidence>
<organism evidence="2 3">
    <name type="scientific">Frondihabitans australicus</name>
    <dbReference type="NCBI Taxonomy" id="386892"/>
    <lineage>
        <taxon>Bacteria</taxon>
        <taxon>Bacillati</taxon>
        <taxon>Actinomycetota</taxon>
        <taxon>Actinomycetes</taxon>
        <taxon>Micrococcales</taxon>
        <taxon>Microbacteriaceae</taxon>
        <taxon>Frondihabitans</taxon>
    </lineage>
</organism>
<evidence type="ECO:0000313" key="3">
    <source>
        <dbReference type="Proteomes" id="UP000280008"/>
    </source>
</evidence>
<keyword evidence="1" id="KW-0732">Signal</keyword>